<keyword evidence="3" id="KW-0067">ATP-binding</keyword>
<evidence type="ECO:0000256" key="3">
    <source>
        <dbReference type="ARBA" id="ARBA00022840"/>
    </source>
</evidence>
<evidence type="ECO:0000313" key="6">
    <source>
        <dbReference type="Proteomes" id="UP000315914"/>
    </source>
</evidence>
<dbReference type="AlphaFoldDB" id="A0A560KCH6"/>
<dbReference type="GO" id="GO:0016787">
    <property type="term" value="F:hydrolase activity"/>
    <property type="evidence" value="ECO:0007669"/>
    <property type="project" value="UniProtKB-KW"/>
</dbReference>
<dbReference type="EMBL" id="VITW01000002">
    <property type="protein sequence ID" value="TWB80917.1"/>
    <property type="molecule type" value="Genomic_DNA"/>
</dbReference>
<proteinExistence type="predicted"/>
<reference evidence="5 6" key="1">
    <citation type="submission" date="2019-06" db="EMBL/GenBank/DDBJ databases">
        <title>Genomic Encyclopedia of Type Strains, Phase IV (KMG-V): Genome sequencing to study the core and pangenomes of soil and plant-associated prokaryotes.</title>
        <authorList>
            <person name="Whitman W."/>
        </authorList>
    </citation>
    <scope>NUCLEOTIDE SEQUENCE [LARGE SCALE GENOMIC DNA]</scope>
    <source>
        <strain evidence="5 6">BR 10556</strain>
    </source>
</reference>
<dbReference type="Proteomes" id="UP000315914">
    <property type="component" value="Unassembled WGS sequence"/>
</dbReference>
<feature type="domain" description="Carboxyltransferase" evidence="4">
    <location>
        <begin position="6"/>
        <end position="227"/>
    </location>
</feature>
<dbReference type="Gene3D" id="3.30.1360.40">
    <property type="match status" value="1"/>
</dbReference>
<keyword evidence="6" id="KW-1185">Reference proteome</keyword>
<dbReference type="InterPro" id="IPR003833">
    <property type="entry name" value="CT_C_D"/>
</dbReference>
<dbReference type="STRING" id="1399419.A5906_14130"/>
<accession>A0A560KCH6</accession>
<name>A0A560KCH6_9BRAD</name>
<evidence type="ECO:0000259" key="4">
    <source>
        <dbReference type="SMART" id="SM00796"/>
    </source>
</evidence>
<dbReference type="Gene3D" id="2.40.100.10">
    <property type="entry name" value="Cyclophilin-like"/>
    <property type="match status" value="1"/>
</dbReference>
<dbReference type="Pfam" id="PF02682">
    <property type="entry name" value="CT_C_D"/>
    <property type="match status" value="1"/>
</dbReference>
<dbReference type="GO" id="GO:0005524">
    <property type="term" value="F:ATP binding"/>
    <property type="evidence" value="ECO:0007669"/>
    <property type="project" value="UniProtKB-KW"/>
</dbReference>
<dbReference type="OrthoDB" id="9760256at2"/>
<evidence type="ECO:0000313" key="5">
    <source>
        <dbReference type="EMBL" id="TWB80917.1"/>
    </source>
</evidence>
<dbReference type="SUPFAM" id="SSF50891">
    <property type="entry name" value="Cyclophilin-like"/>
    <property type="match status" value="1"/>
</dbReference>
<comment type="caution">
    <text evidence="5">The sequence shown here is derived from an EMBL/GenBank/DDBJ whole genome shotgun (WGS) entry which is preliminary data.</text>
</comment>
<dbReference type="PANTHER" id="PTHR34698">
    <property type="entry name" value="5-OXOPROLINASE SUBUNIT B"/>
    <property type="match status" value="1"/>
</dbReference>
<dbReference type="SMART" id="SM00796">
    <property type="entry name" value="AHS1"/>
    <property type="match status" value="1"/>
</dbReference>
<sequence>MIYEQPKCLPAGDRYLLIEFGNEMNLDLNFTAQGLASAAAEAKVKGVIETAPCFASLLVHYEPTLIGYDDVVREFSRLLGSLGSSDDIELESRLFYLPTLYLDPWTKACVEDYCAKIARKVPDPELLVQQNGLKDTNHLVRLHSSSEYWVASLGFWPGLPFLMALDPRARLTAPKYNPPRTDTPEGAVGLGGAANSIYPVATPGGYQIFARTPVPIWDPTGKRPAFEGSLCLFRPGDRIKFVPVSREEYDDAEVAVKEGCYDYTIVEYQKFAVRNYNNWVSKVGGANNARVST</sequence>
<dbReference type="PANTHER" id="PTHR34698:SF2">
    <property type="entry name" value="5-OXOPROLINASE SUBUNIT B"/>
    <property type="match status" value="1"/>
</dbReference>
<evidence type="ECO:0000256" key="1">
    <source>
        <dbReference type="ARBA" id="ARBA00022741"/>
    </source>
</evidence>
<keyword evidence="1" id="KW-0547">Nucleotide-binding</keyword>
<keyword evidence="2" id="KW-0378">Hydrolase</keyword>
<organism evidence="5 6">
    <name type="scientific">Bradyrhizobium sacchari</name>
    <dbReference type="NCBI Taxonomy" id="1399419"/>
    <lineage>
        <taxon>Bacteria</taxon>
        <taxon>Pseudomonadati</taxon>
        <taxon>Pseudomonadota</taxon>
        <taxon>Alphaproteobacteria</taxon>
        <taxon>Hyphomicrobiales</taxon>
        <taxon>Nitrobacteraceae</taxon>
        <taxon>Bradyrhizobium</taxon>
    </lineage>
</organism>
<gene>
    <name evidence="5" type="ORF">FBZ95_102134</name>
</gene>
<evidence type="ECO:0000256" key="2">
    <source>
        <dbReference type="ARBA" id="ARBA00022801"/>
    </source>
</evidence>
<dbReference type="InterPro" id="IPR010016">
    <property type="entry name" value="PxpB"/>
</dbReference>
<protein>
    <submittedName>
        <fullName evidence="5">Urea carboxylase</fullName>
    </submittedName>
</protein>
<dbReference type="SUPFAM" id="SSF160467">
    <property type="entry name" value="PH0987 N-terminal domain-like"/>
    <property type="match status" value="1"/>
</dbReference>
<dbReference type="InterPro" id="IPR029000">
    <property type="entry name" value="Cyclophilin-like_dom_sf"/>
</dbReference>